<dbReference type="OrthoDB" id="25571at2759"/>
<evidence type="ECO:0000313" key="6">
    <source>
        <dbReference type="Proteomes" id="UP000054007"/>
    </source>
</evidence>
<dbReference type="STRING" id="1314674.A0A0D7AVG4"/>
<dbReference type="SUPFAM" id="SSF50249">
    <property type="entry name" value="Nucleic acid-binding proteins"/>
    <property type="match status" value="1"/>
</dbReference>
<feature type="compositionally biased region" description="Basic and acidic residues" evidence="4">
    <location>
        <begin position="321"/>
        <end position="330"/>
    </location>
</feature>
<sequence length="666" mass="72570">MRTKWTTHYPPRPSKGIHNTRKNSSTSNNTKKIPGAKKSANARSSGKANLSSSGISKATRAETFAAAAGSMSTSGPPGPMGSGREAPSSTSQEKRRAVTSPADGQRRKRAREDSPDADEDPDPENPEPEKEEQVVRDLQDVTDKQRATFIKAWQRAMAHADEEWLARNRTFLIPGSALCEPCHKAQRPCSRRRAERKWRAAASAKVNGLGDDVLENLIEDLGLNAMEKNLGQIPPPKADRRRVKAGDEASPSELAHCKRGASERASTKDVKMTSAARGATRLRKPPTFARMAVFEDDPPSEVLLAEEVHVWFGSDGEVIDEGSREDKQVEKTPSLASMTPTPEPEPIPQSSEERVPAEHMHKLNSEDGAMIHNDTEAEAHHLPRGPPRALSNPLADFQLQVEYPQNPPSPVTLEPLQKCIGEMTSVPDPQGPGGGHNKGRSLIPVKIAQLLKCAKSGQGFLLDDTQLDHVCLVALITNVTESKANTKYVIDDGTGSIDVWCWGESRNDVGMREIDGQAYVRVIGELQALGTKRYIHSRMPLHTVEDYHEVIYHDLECISAYLYRVNGPPPVGRQASTLAGLPKPVPEPTEYEARWEGLPSLHLAIVRYLLKNQGHDGISVAQIVANAVVGPDGLPAALADETSAFDDLLGGGFVSTTVDESTFRLN</sequence>
<dbReference type="AlphaFoldDB" id="A0A0D7AVG4"/>
<dbReference type="GO" id="GO:0005662">
    <property type="term" value="C:DNA replication factor A complex"/>
    <property type="evidence" value="ECO:0007669"/>
    <property type="project" value="TreeGrafter"/>
</dbReference>
<comment type="subcellular location">
    <subcellularLocation>
        <location evidence="1">Nucleus</location>
    </subcellularLocation>
</comment>
<feature type="region of interest" description="Disordered" evidence="4">
    <location>
        <begin position="317"/>
        <end position="358"/>
    </location>
</feature>
<reference evidence="5 6" key="1">
    <citation type="journal article" date="2015" name="Fungal Genet. Biol.">
        <title>Evolution of novel wood decay mechanisms in Agaricales revealed by the genome sequences of Fistulina hepatica and Cylindrobasidium torrendii.</title>
        <authorList>
            <person name="Floudas D."/>
            <person name="Held B.W."/>
            <person name="Riley R."/>
            <person name="Nagy L.G."/>
            <person name="Koehler G."/>
            <person name="Ransdell A.S."/>
            <person name="Younus H."/>
            <person name="Chow J."/>
            <person name="Chiniquy J."/>
            <person name="Lipzen A."/>
            <person name="Tritt A."/>
            <person name="Sun H."/>
            <person name="Haridas S."/>
            <person name="LaButti K."/>
            <person name="Ohm R.A."/>
            <person name="Kues U."/>
            <person name="Blanchette R.A."/>
            <person name="Grigoriev I.V."/>
            <person name="Minto R.E."/>
            <person name="Hibbett D.S."/>
        </authorList>
    </citation>
    <scope>NUCLEOTIDE SEQUENCE [LARGE SCALE GENOMIC DNA]</scope>
    <source>
        <strain evidence="5 6">FP15055 ss-10</strain>
    </source>
</reference>
<evidence type="ECO:0000256" key="3">
    <source>
        <dbReference type="ARBA" id="ARBA00023242"/>
    </source>
</evidence>
<keyword evidence="6" id="KW-1185">Reference proteome</keyword>
<keyword evidence="2" id="KW-0238">DNA-binding</keyword>
<feature type="region of interest" description="Disordered" evidence="4">
    <location>
        <begin position="1"/>
        <end position="140"/>
    </location>
</feature>
<proteinExistence type="predicted"/>
<feature type="region of interest" description="Disordered" evidence="4">
    <location>
        <begin position="229"/>
        <end position="278"/>
    </location>
</feature>
<name>A0A0D7AVG4_9AGAR</name>
<dbReference type="Gene3D" id="2.40.50.140">
    <property type="entry name" value="Nucleic acid-binding proteins"/>
    <property type="match status" value="1"/>
</dbReference>
<dbReference type="EMBL" id="KN880838">
    <property type="protein sequence ID" value="KIY62000.1"/>
    <property type="molecule type" value="Genomic_DNA"/>
</dbReference>
<evidence type="ECO:0000256" key="2">
    <source>
        <dbReference type="ARBA" id="ARBA00023125"/>
    </source>
</evidence>
<dbReference type="PANTHER" id="PTHR13989:SF16">
    <property type="entry name" value="REPLICATION PROTEIN A2"/>
    <property type="match status" value="1"/>
</dbReference>
<organism evidence="5 6">
    <name type="scientific">Cylindrobasidium torrendii FP15055 ss-10</name>
    <dbReference type="NCBI Taxonomy" id="1314674"/>
    <lineage>
        <taxon>Eukaryota</taxon>
        <taxon>Fungi</taxon>
        <taxon>Dikarya</taxon>
        <taxon>Basidiomycota</taxon>
        <taxon>Agaricomycotina</taxon>
        <taxon>Agaricomycetes</taxon>
        <taxon>Agaricomycetidae</taxon>
        <taxon>Agaricales</taxon>
        <taxon>Marasmiineae</taxon>
        <taxon>Physalacriaceae</taxon>
        <taxon>Cylindrobasidium</taxon>
    </lineage>
</organism>
<dbReference type="PANTHER" id="PTHR13989">
    <property type="entry name" value="REPLICATION PROTEIN A-RELATED"/>
    <property type="match status" value="1"/>
</dbReference>
<evidence type="ECO:0000313" key="5">
    <source>
        <dbReference type="EMBL" id="KIY62000.1"/>
    </source>
</evidence>
<evidence type="ECO:0000256" key="4">
    <source>
        <dbReference type="SAM" id="MobiDB-lite"/>
    </source>
</evidence>
<feature type="compositionally biased region" description="Low complexity" evidence="4">
    <location>
        <begin position="61"/>
        <end position="75"/>
    </location>
</feature>
<feature type="compositionally biased region" description="Basic and acidic residues" evidence="4">
    <location>
        <begin position="127"/>
        <end position="140"/>
    </location>
</feature>
<feature type="compositionally biased region" description="Low complexity" evidence="4">
    <location>
        <begin position="22"/>
        <end position="32"/>
    </location>
</feature>
<feature type="compositionally biased region" description="Acidic residues" evidence="4">
    <location>
        <begin position="115"/>
        <end position="126"/>
    </location>
</feature>
<dbReference type="Proteomes" id="UP000054007">
    <property type="component" value="Unassembled WGS sequence"/>
</dbReference>
<protein>
    <submittedName>
        <fullName evidence="5">Uncharacterized protein</fullName>
    </submittedName>
</protein>
<accession>A0A0D7AVG4</accession>
<feature type="compositionally biased region" description="Basic and acidic residues" evidence="4">
    <location>
        <begin position="260"/>
        <end position="271"/>
    </location>
</feature>
<evidence type="ECO:0000256" key="1">
    <source>
        <dbReference type="ARBA" id="ARBA00004123"/>
    </source>
</evidence>
<feature type="compositionally biased region" description="Polar residues" evidence="4">
    <location>
        <begin position="41"/>
        <end position="56"/>
    </location>
</feature>
<dbReference type="InterPro" id="IPR012340">
    <property type="entry name" value="NA-bd_OB-fold"/>
</dbReference>
<dbReference type="GO" id="GO:0000724">
    <property type="term" value="P:double-strand break repair via homologous recombination"/>
    <property type="evidence" value="ECO:0007669"/>
    <property type="project" value="TreeGrafter"/>
</dbReference>
<dbReference type="CDD" id="cd04478">
    <property type="entry name" value="RPA2_DBD_D"/>
    <property type="match status" value="1"/>
</dbReference>
<dbReference type="GO" id="GO:0006289">
    <property type="term" value="P:nucleotide-excision repair"/>
    <property type="evidence" value="ECO:0007669"/>
    <property type="project" value="TreeGrafter"/>
</dbReference>
<dbReference type="GO" id="GO:0000781">
    <property type="term" value="C:chromosome, telomeric region"/>
    <property type="evidence" value="ECO:0007669"/>
    <property type="project" value="TreeGrafter"/>
</dbReference>
<dbReference type="GO" id="GO:0006260">
    <property type="term" value="P:DNA replication"/>
    <property type="evidence" value="ECO:0007669"/>
    <property type="project" value="TreeGrafter"/>
</dbReference>
<gene>
    <name evidence="5" type="ORF">CYLTODRAFT_494938</name>
</gene>
<dbReference type="GO" id="GO:0035861">
    <property type="term" value="C:site of double-strand break"/>
    <property type="evidence" value="ECO:0007669"/>
    <property type="project" value="TreeGrafter"/>
</dbReference>
<dbReference type="GO" id="GO:0003697">
    <property type="term" value="F:single-stranded DNA binding"/>
    <property type="evidence" value="ECO:0007669"/>
    <property type="project" value="TreeGrafter"/>
</dbReference>
<dbReference type="InterPro" id="IPR040260">
    <property type="entry name" value="RFA2-like"/>
</dbReference>
<keyword evidence="3" id="KW-0539">Nucleus</keyword>